<gene>
    <name evidence="10" type="ORF">MT2528_3714</name>
</gene>
<feature type="region of interest" description="Disordered" evidence="8">
    <location>
        <begin position="688"/>
        <end position="711"/>
    </location>
</feature>
<dbReference type="InterPro" id="IPR008965">
    <property type="entry name" value="CBM2/CBM3_carb-bd_dom_sf"/>
</dbReference>
<keyword evidence="11" id="KW-1185">Reference proteome</keyword>
<dbReference type="InterPro" id="IPR029018">
    <property type="entry name" value="Hex-like_dom2"/>
</dbReference>
<reference evidence="10 11" key="1">
    <citation type="submission" date="2016-11" db="EMBL/GenBank/DDBJ databases">
        <authorList>
            <person name="Klemetsen T."/>
        </authorList>
    </citation>
    <scope>NUCLEOTIDE SEQUENCE [LARGE SCALE GENOMIC DNA]</scope>
    <source>
        <strain evidence="10">MT 2528</strain>
    </source>
</reference>
<dbReference type="Pfam" id="PF03173">
    <property type="entry name" value="CHB_HEX"/>
    <property type="match status" value="1"/>
</dbReference>
<dbReference type="InterPro" id="IPR013783">
    <property type="entry name" value="Ig-like_fold"/>
</dbReference>
<comment type="catalytic activity">
    <reaction evidence="1">
        <text>Hydrolysis of terminal non-reducing N-acetyl-D-hexosamine residues in N-acetyl-beta-D-hexosaminides.</text>
        <dbReference type="EC" id="3.2.1.52"/>
    </reaction>
</comment>
<dbReference type="Gene3D" id="3.20.20.80">
    <property type="entry name" value="Glycosidases"/>
    <property type="match status" value="1"/>
</dbReference>
<dbReference type="InterPro" id="IPR014756">
    <property type="entry name" value="Ig_E-set"/>
</dbReference>
<dbReference type="Proteomes" id="UP000182660">
    <property type="component" value="Unassembled WGS sequence"/>
</dbReference>
<dbReference type="InterPro" id="IPR015883">
    <property type="entry name" value="Glyco_hydro_20_cat"/>
</dbReference>
<dbReference type="Gene3D" id="3.30.379.10">
    <property type="entry name" value="Chitobiase/beta-hexosaminidase domain 2-like"/>
    <property type="match status" value="1"/>
</dbReference>
<dbReference type="Pfam" id="PF00728">
    <property type="entry name" value="Glyco_hydro_20"/>
    <property type="match status" value="1"/>
</dbReference>
<dbReference type="Gene3D" id="2.60.40.290">
    <property type="match status" value="1"/>
</dbReference>
<evidence type="ECO:0000256" key="8">
    <source>
        <dbReference type="SAM" id="MobiDB-lite"/>
    </source>
</evidence>
<evidence type="ECO:0000256" key="6">
    <source>
        <dbReference type="ARBA" id="ARBA00030512"/>
    </source>
</evidence>
<evidence type="ECO:0000256" key="5">
    <source>
        <dbReference type="ARBA" id="ARBA00023295"/>
    </source>
</evidence>
<dbReference type="CDD" id="cd06569">
    <property type="entry name" value="GH20_Sm-chitobiase-like"/>
    <property type="match status" value="1"/>
</dbReference>
<dbReference type="SUPFAM" id="SSF81296">
    <property type="entry name" value="E set domains"/>
    <property type="match status" value="1"/>
</dbReference>
<evidence type="ECO:0000256" key="4">
    <source>
        <dbReference type="ARBA" id="ARBA00022801"/>
    </source>
</evidence>
<evidence type="ECO:0000256" key="7">
    <source>
        <dbReference type="ARBA" id="ARBA00033000"/>
    </source>
</evidence>
<dbReference type="Pfam" id="PF03174">
    <property type="entry name" value="CHB_HEX_C"/>
    <property type="match status" value="1"/>
</dbReference>
<comment type="caution">
    <text evidence="10">The sequence shown here is derived from an EMBL/GenBank/DDBJ whole genome shotgun (WGS) entry which is preliminary data.</text>
</comment>
<dbReference type="PANTHER" id="PTHR22600">
    <property type="entry name" value="BETA-HEXOSAMINIDASE"/>
    <property type="match status" value="1"/>
</dbReference>
<dbReference type="InterPro" id="IPR012291">
    <property type="entry name" value="CBM2_carb-bd_dom_sf"/>
</dbReference>
<dbReference type="InterPro" id="IPR004866">
    <property type="entry name" value="CHB/HEX_N_dom"/>
</dbReference>
<accession>A0ABY1HHD5</accession>
<dbReference type="SUPFAM" id="SSF49384">
    <property type="entry name" value="Carbohydrate-binding domain"/>
    <property type="match status" value="1"/>
</dbReference>
<dbReference type="SUPFAM" id="SSF51445">
    <property type="entry name" value="(Trans)glycosidases"/>
    <property type="match status" value="1"/>
</dbReference>
<dbReference type="InterPro" id="IPR004867">
    <property type="entry name" value="CHB_C_dom"/>
</dbReference>
<dbReference type="InterPro" id="IPR015882">
    <property type="entry name" value="HEX_bac_N"/>
</dbReference>
<dbReference type="EC" id="3.2.1.52" evidence="3"/>
<dbReference type="CDD" id="cd02847">
    <property type="entry name" value="E_set_Chitobiase_C"/>
    <property type="match status" value="1"/>
</dbReference>
<evidence type="ECO:0000313" key="10">
    <source>
        <dbReference type="EMBL" id="SGY98770.1"/>
    </source>
</evidence>
<proteinExistence type="inferred from homology"/>
<dbReference type="SMART" id="SM01081">
    <property type="entry name" value="CHB_HEX"/>
    <property type="match status" value="1"/>
</dbReference>
<dbReference type="SUPFAM" id="SSF55545">
    <property type="entry name" value="beta-N-acetylhexosaminidase-like domain"/>
    <property type="match status" value="1"/>
</dbReference>
<sequence>MVGCTTTLETSSTQTVVDAISSSVQVTYQVNQKLEGDSAAICKSLGAEWAACQDATIQLTNNGVAINSNQWEIYFHSIRRILDVKSPAFTIEHINGDLHKITPTAEFKGFEANSTVEINFIAEYWSLFETDVIPRYYVAAENAEPKVIASTDTEDMSEIMESLTGENLKRHAGDNNIVMNANTRFDKNKGTAQLSVSTIANKILPTPVWQDSAITGSADLSKGININAPAMNTASLAAVTSRFNNFGVNVSGKFPVNVIIAPLQLDTTYAKSGGYSLQISDSGAEIIAFDNAGALYALQSMASLIPSDFSSNKVISQVSVKDAPNFEYRGMEVDIARNFHSKASLLRLLDQMSAYKLNKFHIHLTDDEGWRLAIPGLPELTDIGSQRCHDLDENNCLLPQLGSGPTSDNPGSGYLSKDDYIELVQFADARNIEVIPEIDMPAHARAGVVSMEARYNKYKDSDITKANEYRLADPDDESVYTTIQFYNDGILNPCMDSTYKFISKVISEMQLMHQEAGQPLKTWHMGGDEAKNIHLGNGYEQTGGSTAWKGDKDLTKESMPWAKSPQCIAQVAADDGLETAHDLGPMFVKKVANIISSAGIEKTQLWQDGLKDVESKDLPLTAVANVWETLYWGGANTSNHMVEQGFEVVQSHPDYLYFDFPQEVNPKERGYYWATRYTDSKKVFKFSPNNLPQNAETSKDRDGNNFNIKGDTENRGYNGISGQLWSEVVRTDEQFEYMVFPRILPLAERAWHKASWELDYIKDREFKGGETTFVDTNEQQTEWIQFANIIGQRELAKIDSTGIQYRLPVPGGKIESGKLVTNVAFPGLEVQYSTDSGSSWVTWTKPVEVTSAELRTVSPDGKRFSRITSVK</sequence>
<dbReference type="Pfam" id="PF02838">
    <property type="entry name" value="Glyco_hydro_20b"/>
    <property type="match status" value="1"/>
</dbReference>
<organism evidence="10 11">
    <name type="scientific">Moritella viscosa</name>
    <dbReference type="NCBI Taxonomy" id="80854"/>
    <lineage>
        <taxon>Bacteria</taxon>
        <taxon>Pseudomonadati</taxon>
        <taxon>Pseudomonadota</taxon>
        <taxon>Gammaproteobacteria</taxon>
        <taxon>Alteromonadales</taxon>
        <taxon>Moritellaceae</taxon>
        <taxon>Moritella</taxon>
    </lineage>
</organism>
<name>A0ABY1HHD5_9GAMM</name>
<protein>
    <recommendedName>
        <fullName evidence="3">beta-N-acetylhexosaminidase</fullName>
        <ecNumber evidence="3">3.2.1.52</ecNumber>
    </recommendedName>
    <alternativeName>
        <fullName evidence="6">Beta-N-acetylhexosaminidase</fullName>
    </alternativeName>
    <alternativeName>
        <fullName evidence="7">N-acetyl-beta-glucosaminidase</fullName>
    </alternativeName>
</protein>
<dbReference type="Gene3D" id="2.60.40.10">
    <property type="entry name" value="Immunoglobulins"/>
    <property type="match status" value="1"/>
</dbReference>
<evidence type="ECO:0000313" key="11">
    <source>
        <dbReference type="Proteomes" id="UP000182660"/>
    </source>
</evidence>
<dbReference type="InterPro" id="IPR017853">
    <property type="entry name" value="GH"/>
</dbReference>
<comment type="similarity">
    <text evidence="2">Belongs to the glycosyl hydrolase 20 family.</text>
</comment>
<evidence type="ECO:0000259" key="9">
    <source>
        <dbReference type="SMART" id="SM01081"/>
    </source>
</evidence>
<dbReference type="RefSeq" id="WP_244534248.1">
    <property type="nucleotide sequence ID" value="NZ_CAWQZC010000025.1"/>
</dbReference>
<dbReference type="PRINTS" id="PR00738">
    <property type="entry name" value="GLHYDRLASE20"/>
</dbReference>
<evidence type="ECO:0000256" key="1">
    <source>
        <dbReference type="ARBA" id="ARBA00001231"/>
    </source>
</evidence>
<evidence type="ECO:0000256" key="3">
    <source>
        <dbReference type="ARBA" id="ARBA00012663"/>
    </source>
</evidence>
<dbReference type="GeneID" id="61297529"/>
<dbReference type="InterPro" id="IPR025705">
    <property type="entry name" value="Beta_hexosaminidase_sua/sub"/>
</dbReference>
<keyword evidence="4" id="KW-0378">Hydrolase</keyword>
<evidence type="ECO:0000256" key="2">
    <source>
        <dbReference type="ARBA" id="ARBA00006285"/>
    </source>
</evidence>
<dbReference type="EMBL" id="FPLJ01000079">
    <property type="protein sequence ID" value="SGY98770.1"/>
    <property type="molecule type" value="Genomic_DNA"/>
</dbReference>
<dbReference type="PANTHER" id="PTHR22600:SF57">
    <property type="entry name" value="BETA-N-ACETYLHEXOSAMINIDASE"/>
    <property type="match status" value="1"/>
</dbReference>
<keyword evidence="5" id="KW-0326">Glycosidase</keyword>
<feature type="domain" description="Chitobiase/beta-hexosaminidases N-terminal" evidence="9">
    <location>
        <begin position="22"/>
        <end position="183"/>
    </location>
</feature>